<evidence type="ECO:0000313" key="3">
    <source>
        <dbReference type="Proteomes" id="UP000054359"/>
    </source>
</evidence>
<feature type="chain" id="PRO_5001830626" evidence="1">
    <location>
        <begin position="20"/>
        <end position="81"/>
    </location>
</feature>
<evidence type="ECO:0000313" key="2">
    <source>
        <dbReference type="EMBL" id="KFM78231.1"/>
    </source>
</evidence>
<dbReference type="AlphaFoldDB" id="A0A087ULJ2"/>
<organism evidence="2 3">
    <name type="scientific">Stegodyphus mimosarum</name>
    <name type="common">African social velvet spider</name>
    <dbReference type="NCBI Taxonomy" id="407821"/>
    <lineage>
        <taxon>Eukaryota</taxon>
        <taxon>Metazoa</taxon>
        <taxon>Ecdysozoa</taxon>
        <taxon>Arthropoda</taxon>
        <taxon>Chelicerata</taxon>
        <taxon>Arachnida</taxon>
        <taxon>Araneae</taxon>
        <taxon>Araneomorphae</taxon>
        <taxon>Entelegynae</taxon>
        <taxon>Eresoidea</taxon>
        <taxon>Eresidae</taxon>
        <taxon>Stegodyphus</taxon>
    </lineage>
</organism>
<reference evidence="2 3" key="1">
    <citation type="submission" date="2013-11" db="EMBL/GenBank/DDBJ databases">
        <title>Genome sequencing of Stegodyphus mimosarum.</title>
        <authorList>
            <person name="Bechsgaard J."/>
        </authorList>
    </citation>
    <scope>NUCLEOTIDE SEQUENCE [LARGE SCALE GENOMIC DNA]</scope>
</reference>
<evidence type="ECO:0000256" key="1">
    <source>
        <dbReference type="SAM" id="SignalP"/>
    </source>
</evidence>
<dbReference type="Proteomes" id="UP000054359">
    <property type="component" value="Unassembled WGS sequence"/>
</dbReference>
<keyword evidence="1" id="KW-0732">Signal</keyword>
<feature type="signal peptide" evidence="1">
    <location>
        <begin position="1"/>
        <end position="19"/>
    </location>
</feature>
<name>A0A087ULJ2_STEMI</name>
<feature type="non-terminal residue" evidence="2">
    <location>
        <position position="81"/>
    </location>
</feature>
<keyword evidence="3" id="KW-1185">Reference proteome</keyword>
<sequence>MACHFIWSQLHSHLIKVFGICIFSCLPECISSIEYNFVFIWSKFSCPQVYLRSFQMAFILREKLTIVLINTGIIRCDFFRL</sequence>
<proteinExistence type="predicted"/>
<gene>
    <name evidence="2" type="ORF">X975_06840</name>
</gene>
<dbReference type="EMBL" id="KK120412">
    <property type="protein sequence ID" value="KFM78231.1"/>
    <property type="molecule type" value="Genomic_DNA"/>
</dbReference>
<protein>
    <submittedName>
        <fullName evidence="2">Uncharacterized protein</fullName>
    </submittedName>
</protein>
<accession>A0A087ULJ2</accession>